<feature type="domain" description="Threonine/serine exporter-like N-terminal" evidence="8">
    <location>
        <begin position="10"/>
        <end position="248"/>
    </location>
</feature>
<keyword evidence="3 7" id="KW-0812">Transmembrane</keyword>
<evidence type="ECO:0000256" key="3">
    <source>
        <dbReference type="ARBA" id="ARBA00022692"/>
    </source>
</evidence>
<evidence type="ECO:0000256" key="5">
    <source>
        <dbReference type="ARBA" id="ARBA00023136"/>
    </source>
</evidence>
<keyword evidence="2" id="KW-1003">Cell membrane</keyword>
<dbReference type="InterPro" id="IPR010619">
    <property type="entry name" value="ThrE-like_N"/>
</dbReference>
<sequence length="258" mass="28417">MKEDRMVLDAALEAGCILLKNGAEIFRVEETIYRICRYYGVYSCNVFTLTNGIFLTAGDTKEPYFAKVKHLPLGGANLGRVAAVNQLSREIEQGKYTIEEVIQKLEEIKRSKDKSKVSKLLAAGIGCSAFCILFQGTLFDCITAFCSGISYYIFKLYIEKGTLSKITSNLCGGILITMVCLLSYQLHFGEHLYGMVAGSIMPLVPGVPFTNSIRDFADGDYISGAVRMLDAILVFFSIAIGMGFVFLLYHHIMGGAIL</sequence>
<dbReference type="GO" id="GO:0005886">
    <property type="term" value="C:plasma membrane"/>
    <property type="evidence" value="ECO:0007669"/>
    <property type="project" value="UniProtKB-SubCell"/>
</dbReference>
<dbReference type="PANTHER" id="PTHR34390:SF2">
    <property type="entry name" value="SUCCINATE TRANSPORTER SUBUNIT YJJP-RELATED"/>
    <property type="match status" value="1"/>
</dbReference>
<proteinExistence type="inferred from homology"/>
<dbReference type="InterPro" id="IPR050539">
    <property type="entry name" value="ThrE_Dicarb/AminoAcid_Exp"/>
</dbReference>
<feature type="transmembrane region" description="Helical" evidence="7">
    <location>
        <begin position="142"/>
        <end position="158"/>
    </location>
</feature>
<dbReference type="PANTHER" id="PTHR34390">
    <property type="entry name" value="UPF0442 PROTEIN YJJB-RELATED"/>
    <property type="match status" value="1"/>
</dbReference>
<comment type="subcellular location">
    <subcellularLocation>
        <location evidence="1">Cell membrane</location>
        <topology evidence="1">Multi-pass membrane protein</topology>
    </subcellularLocation>
</comment>
<protein>
    <submittedName>
        <fullName evidence="9">Threonine/serine exporter family protein</fullName>
    </submittedName>
</protein>
<organism evidence="9 10">
    <name type="scientific">Candidatus Scybalomonas excrementavium</name>
    <dbReference type="NCBI Taxonomy" id="2840943"/>
    <lineage>
        <taxon>Bacteria</taxon>
        <taxon>Bacillati</taxon>
        <taxon>Bacillota</taxon>
        <taxon>Clostridia</taxon>
        <taxon>Lachnospirales</taxon>
        <taxon>Lachnospiraceae</taxon>
        <taxon>Lachnospiraceae incertae sedis</taxon>
        <taxon>Candidatus Scybalomonas</taxon>
    </lineage>
</organism>
<accession>A0A9D9N8W0</accession>
<feature type="transmembrane region" description="Helical" evidence="7">
    <location>
        <begin position="170"/>
        <end position="186"/>
    </location>
</feature>
<evidence type="ECO:0000256" key="7">
    <source>
        <dbReference type="SAM" id="Phobius"/>
    </source>
</evidence>
<evidence type="ECO:0000256" key="4">
    <source>
        <dbReference type="ARBA" id="ARBA00022989"/>
    </source>
</evidence>
<evidence type="ECO:0000313" key="10">
    <source>
        <dbReference type="Proteomes" id="UP000823618"/>
    </source>
</evidence>
<reference evidence="9" key="2">
    <citation type="journal article" date="2021" name="PeerJ">
        <title>Extensive microbial diversity within the chicken gut microbiome revealed by metagenomics and culture.</title>
        <authorList>
            <person name="Gilroy R."/>
            <person name="Ravi A."/>
            <person name="Getino M."/>
            <person name="Pursley I."/>
            <person name="Horton D.L."/>
            <person name="Alikhan N.F."/>
            <person name="Baker D."/>
            <person name="Gharbi K."/>
            <person name="Hall N."/>
            <person name="Watson M."/>
            <person name="Adriaenssens E.M."/>
            <person name="Foster-Nyarko E."/>
            <person name="Jarju S."/>
            <person name="Secka A."/>
            <person name="Antonio M."/>
            <person name="Oren A."/>
            <person name="Chaudhuri R.R."/>
            <person name="La Ragione R."/>
            <person name="Hildebrand F."/>
            <person name="Pallen M.J."/>
        </authorList>
    </citation>
    <scope>NUCLEOTIDE SEQUENCE</scope>
    <source>
        <strain evidence="9">E3-2379</strain>
    </source>
</reference>
<feature type="transmembrane region" description="Helical" evidence="7">
    <location>
        <begin position="231"/>
        <end position="252"/>
    </location>
</feature>
<keyword evidence="5 7" id="KW-0472">Membrane</keyword>
<keyword evidence="4 7" id="KW-1133">Transmembrane helix</keyword>
<evidence type="ECO:0000256" key="6">
    <source>
        <dbReference type="ARBA" id="ARBA00034125"/>
    </source>
</evidence>
<dbReference type="Proteomes" id="UP000823618">
    <property type="component" value="Unassembled WGS sequence"/>
</dbReference>
<name>A0A9D9N8W0_9FIRM</name>
<dbReference type="Pfam" id="PF06738">
    <property type="entry name" value="ThrE"/>
    <property type="match status" value="1"/>
</dbReference>
<feature type="transmembrane region" description="Helical" evidence="7">
    <location>
        <begin position="192"/>
        <end position="210"/>
    </location>
</feature>
<dbReference type="GO" id="GO:0015744">
    <property type="term" value="P:succinate transport"/>
    <property type="evidence" value="ECO:0007669"/>
    <property type="project" value="TreeGrafter"/>
</dbReference>
<comment type="similarity">
    <text evidence="6">Belongs to the ThrE exporter (TC 2.A.79) family.</text>
</comment>
<gene>
    <name evidence="9" type="ORF">IAC13_10480</name>
</gene>
<dbReference type="AlphaFoldDB" id="A0A9D9N8W0"/>
<evidence type="ECO:0000256" key="2">
    <source>
        <dbReference type="ARBA" id="ARBA00022475"/>
    </source>
</evidence>
<evidence type="ECO:0000313" key="9">
    <source>
        <dbReference type="EMBL" id="MBO8464345.1"/>
    </source>
</evidence>
<comment type="caution">
    <text evidence="9">The sequence shown here is derived from an EMBL/GenBank/DDBJ whole genome shotgun (WGS) entry which is preliminary data.</text>
</comment>
<evidence type="ECO:0000259" key="8">
    <source>
        <dbReference type="Pfam" id="PF06738"/>
    </source>
</evidence>
<dbReference type="GO" id="GO:0022857">
    <property type="term" value="F:transmembrane transporter activity"/>
    <property type="evidence" value="ECO:0007669"/>
    <property type="project" value="InterPro"/>
</dbReference>
<reference evidence="9" key="1">
    <citation type="submission" date="2020-10" db="EMBL/GenBank/DDBJ databases">
        <authorList>
            <person name="Gilroy R."/>
        </authorList>
    </citation>
    <scope>NUCLEOTIDE SEQUENCE</scope>
    <source>
        <strain evidence="9">E3-2379</strain>
    </source>
</reference>
<evidence type="ECO:0000256" key="1">
    <source>
        <dbReference type="ARBA" id="ARBA00004651"/>
    </source>
</evidence>
<dbReference type="EMBL" id="JADIML010000301">
    <property type="protein sequence ID" value="MBO8464345.1"/>
    <property type="molecule type" value="Genomic_DNA"/>
</dbReference>